<dbReference type="KEGG" id="bww:bwei_4055"/>
<reference evidence="2 4" key="2">
    <citation type="submission" date="2020-12" db="EMBL/GenBank/DDBJ databases">
        <title>FDA dAtabase for Regulatory Grade micrObial Sequences (FDA-ARGOS): Supporting development and validation of Infectious Disease Dx tests.</title>
        <authorList>
            <person name="Nelson B."/>
            <person name="Plummer A."/>
            <person name="Tallon L."/>
            <person name="Sadzewicz L."/>
            <person name="Zhao X."/>
            <person name="Boylan J."/>
            <person name="Ott S."/>
            <person name="Bowen H."/>
            <person name="Vavikolanu K."/>
            <person name="Mehta A."/>
            <person name="Aluvathingal J."/>
            <person name="Nadendla S."/>
            <person name="Myers T."/>
            <person name="Yan Y."/>
            <person name="Sichtig H."/>
        </authorList>
    </citation>
    <scope>NUCLEOTIDE SEQUENCE [LARGE SCALE GENOMIC DNA]</scope>
    <source>
        <strain evidence="2 4">FDAARGOS_924</strain>
    </source>
</reference>
<accession>A0A0B5SJD5</accession>
<dbReference type="PANTHER" id="PTHR40051">
    <property type="entry name" value="IG HYPOTHETICAL 15966"/>
    <property type="match status" value="1"/>
</dbReference>
<evidence type="ECO:0000313" key="3">
    <source>
        <dbReference type="Proteomes" id="UP000190696"/>
    </source>
</evidence>
<dbReference type="EMBL" id="CP065877">
    <property type="protein sequence ID" value="QQA16907.1"/>
    <property type="molecule type" value="Genomic_DNA"/>
</dbReference>
<accession>A0A0A0WQJ0</accession>
<evidence type="ECO:0000313" key="4">
    <source>
        <dbReference type="Proteomes" id="UP000596196"/>
    </source>
</evidence>
<dbReference type="Proteomes" id="UP000190696">
    <property type="component" value="Unassembled WGS sequence"/>
</dbReference>
<evidence type="ECO:0000313" key="1">
    <source>
        <dbReference type="EMBL" id="OOR05684.1"/>
    </source>
</evidence>
<name>A0A0A0WQJ0_BACMY</name>
<reference evidence="1 3" key="1">
    <citation type="submission" date="2017-01" db="EMBL/GenBank/DDBJ databases">
        <title>Bacillus cereus isolates.</title>
        <authorList>
            <person name="Beno S.M."/>
        </authorList>
    </citation>
    <scope>NUCLEOTIDE SEQUENCE [LARGE SCALE GENOMIC DNA]</scope>
    <source>
        <strain evidence="1 3">FSL W7-1108</strain>
    </source>
</reference>
<dbReference type="PANTHER" id="PTHR40051:SF1">
    <property type="entry name" value="YOLD-LIKE FAMILY PROTEIN"/>
    <property type="match status" value="1"/>
</dbReference>
<protein>
    <submittedName>
        <fullName evidence="1">3-oxoacyl-ACP synthase</fullName>
    </submittedName>
    <submittedName>
        <fullName evidence="2">YolD-like family protein</fullName>
    </submittedName>
</protein>
<dbReference type="Pfam" id="PF08863">
    <property type="entry name" value="YolD"/>
    <property type="match status" value="1"/>
</dbReference>
<dbReference type="InterPro" id="IPR014962">
    <property type="entry name" value="YolD"/>
</dbReference>
<organism evidence="1 3">
    <name type="scientific">Bacillus mycoides</name>
    <dbReference type="NCBI Taxonomy" id="1405"/>
    <lineage>
        <taxon>Bacteria</taxon>
        <taxon>Bacillati</taxon>
        <taxon>Bacillota</taxon>
        <taxon>Bacilli</taxon>
        <taxon>Bacillales</taxon>
        <taxon>Bacillaceae</taxon>
        <taxon>Bacillus</taxon>
        <taxon>Bacillus cereus group</taxon>
    </lineage>
</organism>
<proteinExistence type="predicted"/>
<dbReference type="Proteomes" id="UP000596196">
    <property type="component" value="Chromosome"/>
</dbReference>
<gene>
    <name evidence="1" type="ORF">BW900_16540</name>
    <name evidence="2" type="ORF">I6G81_05415</name>
</gene>
<evidence type="ECO:0000313" key="2">
    <source>
        <dbReference type="EMBL" id="QQA16907.1"/>
    </source>
</evidence>
<dbReference type="AlphaFoldDB" id="A0A0A0WQJ0"/>
<dbReference type="RefSeq" id="WP_002035052.1">
    <property type="nucleotide sequence ID" value="NZ_CAKJWQ010000032.1"/>
</dbReference>
<dbReference type="KEGG" id="bmyo:BG05_4940"/>
<keyword evidence="4" id="KW-1185">Reference proteome</keyword>
<sequence>MNYTHMPKEIGMIKRTPFASIPKKFIGIGKIVKKQTKVERPTLTQDKQEIIENKLLCSFLSEEKVLITYYRDGHLLTRYVTVTDINPIKNLITCTDASYNRVFLKFIDVIDLR</sequence>
<dbReference type="EMBL" id="MUAI01000013">
    <property type="protein sequence ID" value="OOR05684.1"/>
    <property type="molecule type" value="Genomic_DNA"/>
</dbReference>